<sequence>MRTLLLLALLWLAAAHAVPAQTTPAHRYGEADPGSLRRVLDTQRADTARLRTLLHLHDVGGAG</sequence>
<reference evidence="3" key="1">
    <citation type="submission" date="2016-10" db="EMBL/GenBank/DDBJ databases">
        <authorList>
            <person name="Varghese N."/>
            <person name="Submissions S."/>
        </authorList>
    </citation>
    <scope>NUCLEOTIDE SEQUENCE [LARGE SCALE GENOMIC DNA]</scope>
    <source>
        <strain evidence="3">OR362-8,ATCC BAA-1266,JCM 13504</strain>
    </source>
</reference>
<organism evidence="2 3">
    <name type="scientific">Hymenobacter arizonensis</name>
    <name type="common">Siccationidurans arizonensis</name>
    <dbReference type="NCBI Taxonomy" id="1227077"/>
    <lineage>
        <taxon>Bacteria</taxon>
        <taxon>Pseudomonadati</taxon>
        <taxon>Bacteroidota</taxon>
        <taxon>Cytophagia</taxon>
        <taxon>Cytophagales</taxon>
        <taxon>Hymenobacteraceae</taxon>
        <taxon>Hymenobacter</taxon>
    </lineage>
</organism>
<dbReference type="RefSeq" id="WP_092668983.1">
    <property type="nucleotide sequence ID" value="NZ_FOXS01000001.1"/>
</dbReference>
<dbReference type="AlphaFoldDB" id="A0A1I5U0J2"/>
<protein>
    <submittedName>
        <fullName evidence="2">Uncharacterized protein</fullName>
    </submittedName>
</protein>
<gene>
    <name evidence="2" type="ORF">SAMN04515668_0701</name>
</gene>
<keyword evidence="1" id="KW-0732">Signal</keyword>
<feature type="signal peptide" evidence="1">
    <location>
        <begin position="1"/>
        <end position="20"/>
    </location>
</feature>
<dbReference type="Proteomes" id="UP000199029">
    <property type="component" value="Unassembled WGS sequence"/>
</dbReference>
<keyword evidence="3" id="KW-1185">Reference proteome</keyword>
<dbReference type="STRING" id="1227077.SAMN04515668_0701"/>
<dbReference type="EMBL" id="FOXS01000001">
    <property type="protein sequence ID" value="SFP88822.1"/>
    <property type="molecule type" value="Genomic_DNA"/>
</dbReference>
<feature type="chain" id="PRO_5011733946" evidence="1">
    <location>
        <begin position="21"/>
        <end position="63"/>
    </location>
</feature>
<name>A0A1I5U0J2_HYMAR</name>
<evidence type="ECO:0000256" key="1">
    <source>
        <dbReference type="SAM" id="SignalP"/>
    </source>
</evidence>
<proteinExistence type="predicted"/>
<evidence type="ECO:0000313" key="3">
    <source>
        <dbReference type="Proteomes" id="UP000199029"/>
    </source>
</evidence>
<evidence type="ECO:0000313" key="2">
    <source>
        <dbReference type="EMBL" id="SFP88822.1"/>
    </source>
</evidence>
<accession>A0A1I5U0J2</accession>
<dbReference type="OrthoDB" id="10011156at2"/>